<dbReference type="Proteomes" id="UP001196068">
    <property type="component" value="Unassembled WGS sequence"/>
</dbReference>
<name>A0AAF1K026_9PROT</name>
<feature type="transmembrane region" description="Helical" evidence="1">
    <location>
        <begin position="252"/>
        <end position="280"/>
    </location>
</feature>
<feature type="transmembrane region" description="Helical" evidence="1">
    <location>
        <begin position="87"/>
        <end position="106"/>
    </location>
</feature>
<feature type="transmembrane region" description="Helical" evidence="1">
    <location>
        <begin position="166"/>
        <end position="191"/>
    </location>
</feature>
<gene>
    <name evidence="2" type="ORF">GXW79_20155</name>
</gene>
<comment type="caution">
    <text evidence="2">The sequence shown here is derived from an EMBL/GenBank/DDBJ whole genome shotgun (WGS) entry which is preliminary data.</text>
</comment>
<evidence type="ECO:0000313" key="3">
    <source>
        <dbReference type="Proteomes" id="UP001196068"/>
    </source>
</evidence>
<protein>
    <submittedName>
        <fullName evidence="2">Uncharacterized protein</fullName>
    </submittedName>
</protein>
<evidence type="ECO:0000256" key="1">
    <source>
        <dbReference type="SAM" id="Phobius"/>
    </source>
</evidence>
<dbReference type="AlphaFoldDB" id="A0AAF1K026"/>
<keyword evidence="1" id="KW-1133">Transmembrane helix</keyword>
<dbReference type="EMBL" id="JAAEDH010000033">
    <property type="protein sequence ID" value="MBR0657400.1"/>
    <property type="molecule type" value="Genomic_DNA"/>
</dbReference>
<organism evidence="2 3">
    <name type="scientific">Plastoroseomonas arctica</name>
    <dbReference type="NCBI Taxonomy" id="1509237"/>
    <lineage>
        <taxon>Bacteria</taxon>
        <taxon>Pseudomonadati</taxon>
        <taxon>Pseudomonadota</taxon>
        <taxon>Alphaproteobacteria</taxon>
        <taxon>Acetobacterales</taxon>
        <taxon>Acetobacteraceae</taxon>
        <taxon>Plastoroseomonas</taxon>
    </lineage>
</organism>
<keyword evidence="1" id="KW-0472">Membrane</keyword>
<feature type="transmembrane region" description="Helical" evidence="1">
    <location>
        <begin position="136"/>
        <end position="154"/>
    </location>
</feature>
<reference evidence="2" key="1">
    <citation type="submission" date="2020-01" db="EMBL/GenBank/DDBJ databases">
        <authorList>
            <person name="Rat A."/>
        </authorList>
    </citation>
    <scope>NUCLEOTIDE SEQUENCE</scope>
    <source>
        <strain evidence="2">LMG 28251</strain>
    </source>
</reference>
<feature type="transmembrane region" description="Helical" evidence="1">
    <location>
        <begin position="370"/>
        <end position="393"/>
    </location>
</feature>
<keyword evidence="3" id="KW-1185">Reference proteome</keyword>
<reference evidence="2" key="2">
    <citation type="journal article" date="2021" name="Syst. Appl. Microbiol.">
        <title>Roseomonas hellenica sp. nov., isolated from roots of wild-growing Alkanna tinctoria.</title>
        <authorList>
            <person name="Rat A."/>
            <person name="Naranjo H.D."/>
            <person name="Lebbe L."/>
            <person name="Cnockaert M."/>
            <person name="Krigas N."/>
            <person name="Grigoriadou K."/>
            <person name="Maloupa E."/>
            <person name="Willems A."/>
        </authorList>
    </citation>
    <scope>NUCLEOTIDE SEQUENCE</scope>
    <source>
        <strain evidence="2">LMG 28251</strain>
    </source>
</reference>
<dbReference type="RefSeq" id="WP_211876262.1">
    <property type="nucleotide sequence ID" value="NZ_JAAEDH010000033.1"/>
</dbReference>
<keyword evidence="1" id="KW-0812">Transmembrane</keyword>
<accession>A0AAF1K026</accession>
<evidence type="ECO:0000313" key="2">
    <source>
        <dbReference type="EMBL" id="MBR0657400.1"/>
    </source>
</evidence>
<feature type="transmembrane region" description="Helical" evidence="1">
    <location>
        <begin position="300"/>
        <end position="326"/>
    </location>
</feature>
<feature type="transmembrane region" description="Helical" evidence="1">
    <location>
        <begin position="37"/>
        <end position="66"/>
    </location>
</feature>
<proteinExistence type="predicted"/>
<sequence length="477" mass="49824">MQLTILGAALIPLALWGAGNADWLIRLALVAGIFEAGAALVIGGSPGFGLPTAMVPGLLLLAHIVIQYAAGMRYAGEGIVLKTSLPLIGFMAFAVVTAVLLPDIYAGRMLIWPNRPDPVFPAAVPLAFNSGNVTQSLYLAMNVAMAVGAGLILTGRGVRWRSLLNAYLLSGYLVVGLCLWDFAARIAGVWFPADELRSNPSWAIVAQSLGPVPRIQGPFAEPAALAFFLAGLAFCCLSLCMKGHATMRPQLLLMLSILCMLLSTSTTGIMILMFGLPLVLMMGGGDRRARMRIQRTLVSMVLAGGIVLVPLVLALPSLVDAAAVVLESTLEKGDSSSFEDRMEMDRLAVDAMMQSYGIGVGWGSTRSSSFIPGILGNSGIVGLGLLVWFGVALSGLIRRAGRIGAPEHAARPALDGFTAAVCGQLCAALLSSPTISSLSFFLHLAIVLGAAGRMIVDAAPARRLSAAALHGHADALR</sequence>